<dbReference type="EMBL" id="JACHGJ010000005">
    <property type="protein sequence ID" value="MBB6481061.1"/>
    <property type="molecule type" value="Genomic_DNA"/>
</dbReference>
<dbReference type="PRINTS" id="PR00702">
    <property type="entry name" value="ACRIFLAVINRP"/>
</dbReference>
<dbReference type="SUPFAM" id="SSF82866">
    <property type="entry name" value="Multidrug efflux transporter AcrB transmembrane domain"/>
    <property type="match status" value="2"/>
</dbReference>
<feature type="transmembrane region" description="Helical" evidence="1">
    <location>
        <begin position="1008"/>
        <end position="1034"/>
    </location>
</feature>
<feature type="transmembrane region" description="Helical" evidence="1">
    <location>
        <begin position="12"/>
        <end position="29"/>
    </location>
</feature>
<keyword evidence="1" id="KW-1133">Transmembrane helix</keyword>
<reference evidence="2 3" key="1">
    <citation type="submission" date="2020-08" db="EMBL/GenBank/DDBJ databases">
        <title>Genomic Encyclopedia of Type Strains, Phase IV (KMG-IV): sequencing the most valuable type-strain genomes for metagenomic binning, comparative biology and taxonomic classification.</title>
        <authorList>
            <person name="Goeker M."/>
        </authorList>
    </citation>
    <scope>NUCLEOTIDE SEQUENCE [LARGE SCALE GENOMIC DNA]</scope>
    <source>
        <strain evidence="2 3">DSM 2461</strain>
    </source>
</reference>
<feature type="transmembrane region" description="Helical" evidence="1">
    <location>
        <begin position="931"/>
        <end position="956"/>
    </location>
</feature>
<evidence type="ECO:0000313" key="3">
    <source>
        <dbReference type="Proteomes" id="UP000587760"/>
    </source>
</evidence>
<name>A0A841RCE7_9SPIO</name>
<dbReference type="SUPFAM" id="SSF82693">
    <property type="entry name" value="Multidrug efflux transporter AcrB pore domain, PN1, PN2, PC1 and PC2 subdomains"/>
    <property type="match status" value="3"/>
</dbReference>
<dbReference type="Gene3D" id="1.20.1640.10">
    <property type="entry name" value="Multidrug efflux transporter AcrB transmembrane domain"/>
    <property type="match status" value="2"/>
</dbReference>
<dbReference type="Gene3D" id="3.30.70.1430">
    <property type="entry name" value="Multidrug efflux transporter AcrB pore domain"/>
    <property type="match status" value="2"/>
</dbReference>
<comment type="caution">
    <text evidence="2">The sequence shown here is derived from an EMBL/GenBank/DDBJ whole genome shotgun (WGS) entry which is preliminary data.</text>
</comment>
<feature type="transmembrane region" description="Helical" evidence="1">
    <location>
        <begin position="395"/>
        <end position="420"/>
    </location>
</feature>
<keyword evidence="3" id="KW-1185">Reference proteome</keyword>
<protein>
    <submittedName>
        <fullName evidence="2">HAE1 family hydrophobic/amphiphilic exporter-1</fullName>
    </submittedName>
</protein>
<dbReference type="GO" id="GO:0042910">
    <property type="term" value="F:xenobiotic transmembrane transporter activity"/>
    <property type="evidence" value="ECO:0007669"/>
    <property type="project" value="TreeGrafter"/>
</dbReference>
<dbReference type="Proteomes" id="UP000587760">
    <property type="component" value="Unassembled WGS sequence"/>
</dbReference>
<dbReference type="AlphaFoldDB" id="A0A841RCE7"/>
<feature type="transmembrane region" description="Helical" evidence="1">
    <location>
        <begin position="977"/>
        <end position="996"/>
    </location>
</feature>
<feature type="transmembrane region" description="Helical" evidence="1">
    <location>
        <begin position="547"/>
        <end position="572"/>
    </location>
</feature>
<dbReference type="SUPFAM" id="SSF82714">
    <property type="entry name" value="Multidrug efflux transporter AcrB TolC docking domain, DN and DC subdomains"/>
    <property type="match status" value="2"/>
</dbReference>
<dbReference type="Gene3D" id="3.30.2090.10">
    <property type="entry name" value="Multidrug efflux transporter AcrB TolC docking domain, DN and DC subdomains"/>
    <property type="match status" value="2"/>
</dbReference>
<organism evidence="2 3">
    <name type="scientific">Spirochaeta isovalerica</name>
    <dbReference type="NCBI Taxonomy" id="150"/>
    <lineage>
        <taxon>Bacteria</taxon>
        <taxon>Pseudomonadati</taxon>
        <taxon>Spirochaetota</taxon>
        <taxon>Spirochaetia</taxon>
        <taxon>Spirochaetales</taxon>
        <taxon>Spirochaetaceae</taxon>
        <taxon>Spirochaeta</taxon>
    </lineage>
</organism>
<evidence type="ECO:0000313" key="2">
    <source>
        <dbReference type="EMBL" id="MBB6481061.1"/>
    </source>
</evidence>
<dbReference type="Gene3D" id="3.30.70.1440">
    <property type="entry name" value="Multidrug efflux transporter AcrB pore domain"/>
    <property type="match status" value="1"/>
</dbReference>
<gene>
    <name evidence="2" type="ORF">HNR50_002734</name>
</gene>
<feature type="transmembrane region" description="Helical" evidence="1">
    <location>
        <begin position="343"/>
        <end position="362"/>
    </location>
</feature>
<dbReference type="PANTHER" id="PTHR32063">
    <property type="match status" value="1"/>
</dbReference>
<proteinExistence type="predicted"/>
<dbReference type="Gene3D" id="3.30.70.1320">
    <property type="entry name" value="Multidrug efflux transporter AcrB pore domain like"/>
    <property type="match status" value="1"/>
</dbReference>
<dbReference type="PANTHER" id="PTHR32063:SF0">
    <property type="entry name" value="SWARMING MOTILITY PROTEIN SWRC"/>
    <property type="match status" value="1"/>
</dbReference>
<dbReference type="InterPro" id="IPR001036">
    <property type="entry name" value="Acrflvin-R"/>
</dbReference>
<keyword evidence="1" id="KW-0472">Membrane</keyword>
<dbReference type="RefSeq" id="WP_184747307.1">
    <property type="nucleotide sequence ID" value="NZ_JACHGJ010000005.1"/>
</dbReference>
<feature type="transmembrane region" description="Helical" evidence="1">
    <location>
        <begin position="905"/>
        <end position="925"/>
    </location>
</feature>
<keyword evidence="1" id="KW-0812">Transmembrane</keyword>
<dbReference type="InterPro" id="IPR027463">
    <property type="entry name" value="AcrB_DN_DC_subdom"/>
</dbReference>
<feature type="transmembrane region" description="Helical" evidence="1">
    <location>
        <begin position="369"/>
        <end position="389"/>
    </location>
</feature>
<feature type="transmembrane region" description="Helical" evidence="1">
    <location>
        <begin position="475"/>
        <end position="498"/>
    </location>
</feature>
<sequence>MSITRTVVNKPVTIFVAFVILIGLGLYISPQIPLDLYPEINPPILVVFSNYEGAGPEEVENTLTRPLEGQLTNVSNIKGMTSTSSEGTSMILLEFGWGQDISESANEVRDKLEFIKDFLPEKAGSPQIFKFDPSMLPILDLVIRGDRTPEELLQIAEDTVQPLIEQVEGVSMTSVTGGRKPIVKVEISANRLDAYGLTLTQVTQALQTQNIQIGAGSIEEGSKKFLIRTSGEFDSLDDIRNTVVTYKGGVVMPGQPVNPAKVIKLDDLADVTMGFEDQASAVYINGEPGVNISVQKQTGTNSVQTADNVIARLEEINKVLPYGVKVEVISDTTQMIRMTLDQVISSALTGAIFAMVILFIFLRSVKSTFIIGLSIPVSLLITLMAMYFFGLTLNLLTLTGLILGIGMIVDSSIVILENIYRYREKGAKLTASALLGTQEMIMAITASILTTICVFLPMLMFKSELDVIGVMFQDLAFTIVIALLSSLLIAITLVPTLAGRFIPLHTKKQKPVKNKVLRSIDDFMEKLFSGLDNSYMKSLHTVLDHKGATISIVIIIFAASVALFSTVGINFLPTSGDDFVQVGIELPVGTKLDVTEDVINQFQYYVENEIEGYTDIIVTTGSGGGFFGETPSNKGSIKILLPKYEERIETSDEIKELLRSHFDDFPSVKFSFSSGQMGMGGSASPIDVIVKSEDLKLAGETAIQIRDLIQEQIPEVTEPTVSLNEGLPQIEVNVDREKAYALGLNIYSIGSEISANIDGKSAGIYRSGGDEFDIKVLLEEEDRKSLDDLNNIFIMNQMGEKIPVSNFATLERTTGPTSINREDQSRVLHVTGGLKPGASTSAVEAKVRDLVTSNIVADDNVIIDFGGDWAQIMEMIVKFLVIMVIAVALVFAVMASQFESLLDPFIIFLCLPLMAVGVIWIYIITGTTFSMFTAVGLVMLAGIVVNNGIVLVDYTNLLRERGLTIREACVQAGGNRLRPILMTTLTTILGMVPMAFFPGEGSELVQPIGLTVIGGLTVNTLGTLYLVPVLYSIFNRKHKNNRLEIGEAAK</sequence>
<accession>A0A841RCE7</accession>
<feature type="transmembrane region" description="Helical" evidence="1">
    <location>
        <begin position="441"/>
        <end position="460"/>
    </location>
</feature>
<dbReference type="GO" id="GO:0005886">
    <property type="term" value="C:plasma membrane"/>
    <property type="evidence" value="ECO:0007669"/>
    <property type="project" value="TreeGrafter"/>
</dbReference>
<feature type="transmembrane region" description="Helical" evidence="1">
    <location>
        <begin position="875"/>
        <end position="893"/>
    </location>
</feature>
<evidence type="ECO:0000256" key="1">
    <source>
        <dbReference type="SAM" id="Phobius"/>
    </source>
</evidence>
<dbReference type="Pfam" id="PF00873">
    <property type="entry name" value="ACR_tran"/>
    <property type="match status" value="1"/>
</dbReference>